<dbReference type="Pfam" id="PF02902">
    <property type="entry name" value="Peptidase_C48"/>
    <property type="match status" value="1"/>
</dbReference>
<feature type="region of interest" description="Disordered" evidence="5">
    <location>
        <begin position="86"/>
        <end position="112"/>
    </location>
</feature>
<accession>A0A976SL56</accession>
<comment type="similarity">
    <text evidence="1">Belongs to the peptidase C48 family.</text>
</comment>
<evidence type="ECO:0000256" key="1">
    <source>
        <dbReference type="ARBA" id="ARBA00005234"/>
    </source>
</evidence>
<dbReference type="Gene3D" id="3.40.395.10">
    <property type="entry name" value="Adenoviral Proteinase, Chain A"/>
    <property type="match status" value="1"/>
</dbReference>
<name>A0A976SL56_THEOR</name>
<feature type="domain" description="Ubiquitin-like protease family profile" evidence="6">
    <location>
        <begin position="291"/>
        <end position="474"/>
    </location>
</feature>
<dbReference type="InterPro" id="IPR038765">
    <property type="entry name" value="Papain-like_cys_pep_sf"/>
</dbReference>
<reference evidence="7" key="1">
    <citation type="submission" date="2022-07" db="EMBL/GenBank/DDBJ databases">
        <title>Evaluation of T. orientalis genome assembly methods using nanopore sequencing and analysis of variation between genomes.</title>
        <authorList>
            <person name="Yam J."/>
            <person name="Micallef M.L."/>
            <person name="Liu M."/>
            <person name="Djordjevic S.P."/>
            <person name="Bogema D.R."/>
            <person name="Jenkins C."/>
        </authorList>
    </citation>
    <scope>NUCLEOTIDE SEQUENCE</scope>
    <source>
        <strain evidence="7">Fish Creek</strain>
    </source>
</reference>
<organism evidence="7 8">
    <name type="scientific">Theileria orientalis</name>
    <dbReference type="NCBI Taxonomy" id="68886"/>
    <lineage>
        <taxon>Eukaryota</taxon>
        <taxon>Sar</taxon>
        <taxon>Alveolata</taxon>
        <taxon>Apicomplexa</taxon>
        <taxon>Aconoidasida</taxon>
        <taxon>Piroplasmida</taxon>
        <taxon>Theileriidae</taxon>
        <taxon>Theileria</taxon>
    </lineage>
</organism>
<gene>
    <name evidence="7" type="ORF">MACJ_004077</name>
</gene>
<evidence type="ECO:0000313" key="8">
    <source>
        <dbReference type="Proteomes" id="UP000244803"/>
    </source>
</evidence>
<evidence type="ECO:0000313" key="7">
    <source>
        <dbReference type="EMBL" id="UVC54527.1"/>
    </source>
</evidence>
<dbReference type="EC" id="3.4.22.68" evidence="7"/>
<dbReference type="EMBL" id="CP056067">
    <property type="protein sequence ID" value="UVC54527.1"/>
    <property type="molecule type" value="Genomic_DNA"/>
</dbReference>
<dbReference type="PROSITE" id="PS50600">
    <property type="entry name" value="ULP_PROTEASE"/>
    <property type="match status" value="1"/>
</dbReference>
<keyword evidence="2" id="KW-0645">Protease</keyword>
<dbReference type="GO" id="GO:0016926">
    <property type="term" value="P:protein desumoylation"/>
    <property type="evidence" value="ECO:0007669"/>
    <property type="project" value="UniProtKB-ARBA"/>
</dbReference>
<evidence type="ECO:0000256" key="3">
    <source>
        <dbReference type="ARBA" id="ARBA00022801"/>
    </source>
</evidence>
<dbReference type="InterPro" id="IPR003653">
    <property type="entry name" value="Peptidase_C48_C"/>
</dbReference>
<feature type="region of interest" description="Disordered" evidence="5">
    <location>
        <begin position="132"/>
        <end position="166"/>
    </location>
</feature>
<proteinExistence type="inferred from homology"/>
<dbReference type="PANTHER" id="PTHR46915">
    <property type="entry name" value="UBIQUITIN-LIKE PROTEASE 4-RELATED"/>
    <property type="match status" value="1"/>
</dbReference>
<dbReference type="Proteomes" id="UP000244803">
    <property type="component" value="Chromosome 4"/>
</dbReference>
<keyword evidence="3 7" id="KW-0378">Hydrolase</keyword>
<protein>
    <submittedName>
        <fullName evidence="7">Ulp1 peptidase</fullName>
        <ecNumber evidence="7">3.4.22.68</ecNumber>
    </submittedName>
</protein>
<evidence type="ECO:0000259" key="6">
    <source>
        <dbReference type="PROSITE" id="PS50600"/>
    </source>
</evidence>
<dbReference type="SUPFAM" id="SSF54001">
    <property type="entry name" value="Cysteine proteinases"/>
    <property type="match status" value="1"/>
</dbReference>
<dbReference type="PANTHER" id="PTHR46915:SF2">
    <property type="entry name" value="UBIQUITIN-LIKE PROTEASE 4"/>
    <property type="match status" value="1"/>
</dbReference>
<keyword evidence="4" id="KW-0788">Thiol protease</keyword>
<feature type="compositionally biased region" description="Polar residues" evidence="5">
    <location>
        <begin position="94"/>
        <end position="112"/>
    </location>
</feature>
<sequence length="505" mass="60046">MEVYCKRCNRNMSSEGGLCRECKPNSDKSQGFLRRFSHLYDAFRGLTFKRNESINSSRFDSKFKENKRPDGILPRMKSIYKNVAEYGPEESDQSESTNFLEPNGQNDQSRPLEWSMSTLNRDMSIVKRVTWADQGEESNRESSDFWPPGELYDPLEQGNKYGSSSYRSISRDIDEDEQDMLRSFSSLGLRKRNDELERIDDEIWRYKDRENRLKERLLENDHKPDEYDYLPKIGDRDDDLWHMKPKDEETEYLKLLFFRESELRKYGQEELQKSMNRAINCTGKLVERFGIEINRINIKCLFDTNWLNDEIINFYLQMLQENSDRMRAKQKLPSCYFFNTFFFPTLCGNDAPGVRYDYKAVARWTKRRKVNIFEKDLLIVPVHVSKVHWALGVIDMRKSWRRMMMFDSLGGKNPRWFRNMRRWLMDEHKDKLKKPLQEIDEWKIPMNYTAEPYAPSQENTYDCGVFLCQFAKSVAFATGFSFAKESSSYLRNSMVHEILSGKVEV</sequence>
<evidence type="ECO:0000256" key="2">
    <source>
        <dbReference type="ARBA" id="ARBA00022670"/>
    </source>
</evidence>
<dbReference type="AlphaFoldDB" id="A0A976SL56"/>
<evidence type="ECO:0000256" key="5">
    <source>
        <dbReference type="SAM" id="MobiDB-lite"/>
    </source>
</evidence>
<evidence type="ECO:0000256" key="4">
    <source>
        <dbReference type="ARBA" id="ARBA00022807"/>
    </source>
</evidence>
<dbReference type="GO" id="GO:0006508">
    <property type="term" value="P:proteolysis"/>
    <property type="evidence" value="ECO:0007669"/>
    <property type="project" value="UniProtKB-KW"/>
</dbReference>
<dbReference type="GO" id="GO:0008234">
    <property type="term" value="F:cysteine-type peptidase activity"/>
    <property type="evidence" value="ECO:0007669"/>
    <property type="project" value="UniProtKB-KW"/>
</dbReference>